<feature type="domain" description="DinB-like" evidence="1">
    <location>
        <begin position="14"/>
        <end position="156"/>
    </location>
</feature>
<dbReference type="Gene3D" id="1.20.120.450">
    <property type="entry name" value="dinb family like domain"/>
    <property type="match status" value="1"/>
</dbReference>
<dbReference type="SUPFAM" id="SSF109854">
    <property type="entry name" value="DinB/YfiT-like putative metalloenzymes"/>
    <property type="match status" value="1"/>
</dbReference>
<dbReference type="AlphaFoldDB" id="A0A382IWM7"/>
<name>A0A382IWM7_9ZZZZ</name>
<sequence>MSRVKHIKWSLDFVHRALRDACNGTNEQIHFVPESGSHSIAWCLWHTTRIEDLIVNLVIRESDTVWDEDWANKTGLPFDGFGTGQTDEDAQKVEISDMKAFKDYQDLVWESTGTLLNELKDEDLLRQVKSSAGTESIDESISLHMLGHFNGHRGEMNFLRGMQGMDPLLMQEGTH</sequence>
<dbReference type="EMBL" id="UINC01069839">
    <property type="protein sequence ID" value="SVC03527.1"/>
    <property type="molecule type" value="Genomic_DNA"/>
</dbReference>
<protein>
    <recommendedName>
        <fullName evidence="1">DinB-like domain-containing protein</fullName>
    </recommendedName>
</protein>
<dbReference type="InterPro" id="IPR034660">
    <property type="entry name" value="DinB/YfiT-like"/>
</dbReference>
<accession>A0A382IWM7</accession>
<gene>
    <name evidence="2" type="ORF">METZ01_LOCUS256381</name>
</gene>
<organism evidence="2">
    <name type="scientific">marine metagenome</name>
    <dbReference type="NCBI Taxonomy" id="408172"/>
    <lineage>
        <taxon>unclassified sequences</taxon>
        <taxon>metagenomes</taxon>
        <taxon>ecological metagenomes</taxon>
    </lineage>
</organism>
<dbReference type="InterPro" id="IPR024775">
    <property type="entry name" value="DinB-like"/>
</dbReference>
<dbReference type="Pfam" id="PF12867">
    <property type="entry name" value="DinB_2"/>
    <property type="match status" value="1"/>
</dbReference>
<evidence type="ECO:0000313" key="2">
    <source>
        <dbReference type="EMBL" id="SVC03527.1"/>
    </source>
</evidence>
<evidence type="ECO:0000259" key="1">
    <source>
        <dbReference type="Pfam" id="PF12867"/>
    </source>
</evidence>
<proteinExistence type="predicted"/>
<reference evidence="2" key="1">
    <citation type="submission" date="2018-05" db="EMBL/GenBank/DDBJ databases">
        <authorList>
            <person name="Lanie J.A."/>
            <person name="Ng W.-L."/>
            <person name="Kazmierczak K.M."/>
            <person name="Andrzejewski T.M."/>
            <person name="Davidsen T.M."/>
            <person name="Wayne K.J."/>
            <person name="Tettelin H."/>
            <person name="Glass J.I."/>
            <person name="Rusch D."/>
            <person name="Podicherti R."/>
            <person name="Tsui H.-C.T."/>
            <person name="Winkler M.E."/>
        </authorList>
    </citation>
    <scope>NUCLEOTIDE SEQUENCE</scope>
</reference>